<name>A0A381SQZ0_9ZZZZ</name>
<gene>
    <name evidence="1" type="ORF">METZ01_LOCUS58763</name>
</gene>
<evidence type="ECO:0000313" key="1">
    <source>
        <dbReference type="EMBL" id="SVA05909.1"/>
    </source>
</evidence>
<dbReference type="Gene3D" id="3.40.30.10">
    <property type="entry name" value="Glutaredoxin"/>
    <property type="match status" value="1"/>
</dbReference>
<dbReference type="PROSITE" id="PS51257">
    <property type="entry name" value="PROKAR_LIPOPROTEIN"/>
    <property type="match status" value="1"/>
</dbReference>
<evidence type="ECO:0008006" key="2">
    <source>
        <dbReference type="Google" id="ProtNLM"/>
    </source>
</evidence>
<organism evidence="1">
    <name type="scientific">marine metagenome</name>
    <dbReference type="NCBI Taxonomy" id="408172"/>
    <lineage>
        <taxon>unclassified sequences</taxon>
        <taxon>metagenomes</taxon>
        <taxon>ecological metagenomes</taxon>
    </lineage>
</organism>
<protein>
    <recommendedName>
        <fullName evidence="2">Thioredoxin domain-containing protein</fullName>
    </recommendedName>
</protein>
<dbReference type="AlphaFoldDB" id="A0A381SQZ0"/>
<reference evidence="1" key="1">
    <citation type="submission" date="2018-05" db="EMBL/GenBank/DDBJ databases">
        <authorList>
            <person name="Lanie J.A."/>
            <person name="Ng W.-L."/>
            <person name="Kazmierczak K.M."/>
            <person name="Andrzejewski T.M."/>
            <person name="Davidsen T.M."/>
            <person name="Wayne K.J."/>
            <person name="Tettelin H."/>
            <person name="Glass J.I."/>
            <person name="Rusch D."/>
            <person name="Podicherti R."/>
            <person name="Tsui H.-C.T."/>
            <person name="Winkler M.E."/>
        </authorList>
    </citation>
    <scope>NUCLEOTIDE SEQUENCE</scope>
</reference>
<dbReference type="SUPFAM" id="SSF52833">
    <property type="entry name" value="Thioredoxin-like"/>
    <property type="match status" value="1"/>
</dbReference>
<sequence>MKNLVIAIILLQLVISCSSMVNQAVHDKQSNSRMLVGLSNRQGLQQDPFSGWFNKEYGAYALNKEAVQGIKNDSKNLSIKLFMGTWCKDSRREVPRIYRILDAVGLDGHRLTLINLDREKSSPGEEEIGLNIHHVPTVILYNNGNEIGRIIEYPVQSLEEDMVAILNGTNYTPNYSDFRVD</sequence>
<proteinExistence type="predicted"/>
<dbReference type="CDD" id="cd02947">
    <property type="entry name" value="TRX_family"/>
    <property type="match status" value="1"/>
</dbReference>
<dbReference type="InterPro" id="IPR036249">
    <property type="entry name" value="Thioredoxin-like_sf"/>
</dbReference>
<dbReference type="EMBL" id="UINC01003389">
    <property type="protein sequence ID" value="SVA05909.1"/>
    <property type="molecule type" value="Genomic_DNA"/>
</dbReference>
<accession>A0A381SQZ0</accession>